<accession>A0A812LCF1</accession>
<proteinExistence type="predicted"/>
<dbReference type="EMBL" id="CAJNIZ010005413">
    <property type="protein sequence ID" value="CAE7241593.1"/>
    <property type="molecule type" value="Genomic_DNA"/>
</dbReference>
<gene>
    <name evidence="1" type="ORF">SPIL2461_LOCUS4199</name>
</gene>
<dbReference type="Proteomes" id="UP000649617">
    <property type="component" value="Unassembled WGS sequence"/>
</dbReference>
<keyword evidence="2" id="KW-1185">Reference proteome</keyword>
<evidence type="ECO:0000313" key="2">
    <source>
        <dbReference type="Proteomes" id="UP000649617"/>
    </source>
</evidence>
<feature type="non-terminal residue" evidence="1">
    <location>
        <position position="1"/>
    </location>
</feature>
<evidence type="ECO:0000313" key="1">
    <source>
        <dbReference type="EMBL" id="CAE7241593.1"/>
    </source>
</evidence>
<feature type="non-terminal residue" evidence="1">
    <location>
        <position position="150"/>
    </location>
</feature>
<name>A0A812LCF1_SYMPI</name>
<protein>
    <submittedName>
        <fullName evidence="1">Uncharacterized protein</fullName>
    </submittedName>
</protein>
<sequence length="150" mass="16597">KLLLQLCDRGDFLTNTRRAQLVREALACTASCPGCQKLHAAGRQMKFQEPFKAIGLAHHRYSEPEECGGLGILVHAVANQQHILNASWYAEAAEYLWEVLVDAGEVPDAEKLQEGSKELRDEKFVRLCELVDVVAAAVGVRAYHRAMGLP</sequence>
<comment type="caution">
    <text evidence="1">The sequence shown here is derived from an EMBL/GenBank/DDBJ whole genome shotgun (WGS) entry which is preliminary data.</text>
</comment>
<organism evidence="1 2">
    <name type="scientific">Symbiodinium pilosum</name>
    <name type="common">Dinoflagellate</name>
    <dbReference type="NCBI Taxonomy" id="2952"/>
    <lineage>
        <taxon>Eukaryota</taxon>
        <taxon>Sar</taxon>
        <taxon>Alveolata</taxon>
        <taxon>Dinophyceae</taxon>
        <taxon>Suessiales</taxon>
        <taxon>Symbiodiniaceae</taxon>
        <taxon>Symbiodinium</taxon>
    </lineage>
</organism>
<reference evidence="1" key="1">
    <citation type="submission" date="2021-02" db="EMBL/GenBank/DDBJ databases">
        <authorList>
            <person name="Dougan E. K."/>
            <person name="Rhodes N."/>
            <person name="Thang M."/>
            <person name="Chan C."/>
        </authorList>
    </citation>
    <scope>NUCLEOTIDE SEQUENCE</scope>
</reference>
<dbReference type="OrthoDB" id="406887at2759"/>
<dbReference type="AlphaFoldDB" id="A0A812LCF1"/>